<feature type="compositionally biased region" description="Basic and acidic residues" evidence="1">
    <location>
        <begin position="113"/>
        <end position="134"/>
    </location>
</feature>
<sequence>MMEASEFDDELSCVSGDGPMFTVDDDEINIGGVIPDTEEVLRQESVEMSMRQRTRVGGAAVAGGVTAALLSVPLVAVSVTALAITAPVVGVTAAGGAAYMAATTGTSPLEPMPDARKKEESEEKREQKQDKEEASLEPEQDNNVTATEAQEVSLATETMAARSRLRWVPGVFQRTRKPLEKAEIDMKKKRDNDDASEHTDASSSELNELVHDDMDDNICENIDEEIKQQPKGPGLRMGGMMWIMASKNSPSGEVETIEEAEDANSFDDREEDPDQPAGKAATPEKNTNRGIFGWVTQRRQNEMEQTPSTEEEQRTTPTKALEDDEDDKTLESPTSSNSGGFDTPVKAAPPTSNSWVPPVLARHFGRLSREADTESGDGESDSSGSYSGGSIYESGEDDYDSESDDDSSEEEVVFGYDDSSIARHTSSSPKMALFSGEDLVEGPLAQVNPPAIV</sequence>
<feature type="compositionally biased region" description="Basic and acidic residues" evidence="1">
    <location>
        <begin position="182"/>
        <end position="200"/>
    </location>
</feature>
<dbReference type="Proteomes" id="UP001153069">
    <property type="component" value="Unassembled WGS sequence"/>
</dbReference>
<keyword evidence="4" id="KW-1185">Reference proteome</keyword>
<gene>
    <name evidence="3" type="ORF">SEMRO_817_G206820.1</name>
</gene>
<feature type="region of interest" description="Disordered" evidence="1">
    <location>
        <begin position="103"/>
        <end position="151"/>
    </location>
</feature>
<name>A0A9N8E9D8_9STRA</name>
<feature type="region of interest" description="Disordered" evidence="1">
    <location>
        <begin position="243"/>
        <end position="412"/>
    </location>
</feature>
<feature type="compositionally biased region" description="Acidic residues" evidence="1">
    <location>
        <begin position="255"/>
        <end position="274"/>
    </location>
</feature>
<feature type="region of interest" description="Disordered" evidence="1">
    <location>
        <begin position="182"/>
        <end position="207"/>
    </location>
</feature>
<feature type="transmembrane region" description="Helical" evidence="2">
    <location>
        <begin position="56"/>
        <end position="76"/>
    </location>
</feature>
<organism evidence="3 4">
    <name type="scientific">Seminavis robusta</name>
    <dbReference type="NCBI Taxonomy" id="568900"/>
    <lineage>
        <taxon>Eukaryota</taxon>
        <taxon>Sar</taxon>
        <taxon>Stramenopiles</taxon>
        <taxon>Ochrophyta</taxon>
        <taxon>Bacillariophyta</taxon>
        <taxon>Bacillariophyceae</taxon>
        <taxon>Bacillariophycidae</taxon>
        <taxon>Naviculales</taxon>
        <taxon>Naviculaceae</taxon>
        <taxon>Seminavis</taxon>
    </lineage>
</organism>
<feature type="compositionally biased region" description="Acidic residues" evidence="1">
    <location>
        <begin position="394"/>
        <end position="412"/>
    </location>
</feature>
<evidence type="ECO:0000313" key="4">
    <source>
        <dbReference type="Proteomes" id="UP001153069"/>
    </source>
</evidence>
<keyword evidence="2" id="KW-1133">Transmembrane helix</keyword>
<feature type="compositionally biased region" description="Polar residues" evidence="1">
    <location>
        <begin position="141"/>
        <end position="151"/>
    </location>
</feature>
<evidence type="ECO:0000313" key="3">
    <source>
        <dbReference type="EMBL" id="CAB9516947.1"/>
    </source>
</evidence>
<dbReference type="EMBL" id="CAICTM010000816">
    <property type="protein sequence ID" value="CAB9516947.1"/>
    <property type="molecule type" value="Genomic_DNA"/>
</dbReference>
<proteinExistence type="predicted"/>
<dbReference type="AlphaFoldDB" id="A0A9N8E9D8"/>
<comment type="caution">
    <text evidence="3">The sequence shown here is derived from an EMBL/GenBank/DDBJ whole genome shotgun (WGS) entry which is preliminary data.</text>
</comment>
<feature type="compositionally biased region" description="Low complexity" evidence="1">
    <location>
        <begin position="381"/>
        <end position="393"/>
    </location>
</feature>
<keyword evidence="2" id="KW-0812">Transmembrane</keyword>
<evidence type="ECO:0000256" key="1">
    <source>
        <dbReference type="SAM" id="MobiDB-lite"/>
    </source>
</evidence>
<keyword evidence="2" id="KW-0472">Membrane</keyword>
<accession>A0A9N8E9D8</accession>
<protein>
    <submittedName>
        <fullName evidence="3">Uncharacterized protein</fullName>
    </submittedName>
</protein>
<feature type="compositionally biased region" description="Polar residues" evidence="1">
    <location>
        <begin position="331"/>
        <end position="340"/>
    </location>
</feature>
<evidence type="ECO:0000256" key="2">
    <source>
        <dbReference type="SAM" id="Phobius"/>
    </source>
</evidence>
<reference evidence="3" key="1">
    <citation type="submission" date="2020-06" db="EMBL/GenBank/DDBJ databases">
        <authorList>
            <consortium name="Plant Systems Biology data submission"/>
        </authorList>
    </citation>
    <scope>NUCLEOTIDE SEQUENCE</scope>
    <source>
        <strain evidence="3">D6</strain>
    </source>
</reference>